<evidence type="ECO:0000259" key="8">
    <source>
        <dbReference type="PROSITE" id="PS50928"/>
    </source>
</evidence>
<feature type="transmembrane region" description="Helical" evidence="7">
    <location>
        <begin position="21"/>
        <end position="49"/>
    </location>
</feature>
<accession>A0A1E3AJ46</accession>
<name>A0A1E3AJ46_9FIRM</name>
<evidence type="ECO:0000256" key="1">
    <source>
        <dbReference type="ARBA" id="ARBA00004651"/>
    </source>
</evidence>
<dbReference type="PATRIC" id="fig|1432052.3.peg.3618"/>
<dbReference type="Proteomes" id="UP000095003">
    <property type="component" value="Unassembled WGS sequence"/>
</dbReference>
<dbReference type="InterPro" id="IPR051393">
    <property type="entry name" value="ABC_transporter_permease"/>
</dbReference>
<dbReference type="PANTHER" id="PTHR30193:SF37">
    <property type="entry name" value="INNER MEMBRANE ABC TRANSPORTER PERMEASE PROTEIN YCJO"/>
    <property type="match status" value="1"/>
</dbReference>
<dbReference type="GO" id="GO:0005886">
    <property type="term" value="C:plasma membrane"/>
    <property type="evidence" value="ECO:0007669"/>
    <property type="project" value="UniProtKB-SubCell"/>
</dbReference>
<dbReference type="Gene3D" id="1.10.3720.10">
    <property type="entry name" value="MetI-like"/>
    <property type="match status" value="1"/>
</dbReference>
<dbReference type="EMBL" id="MCGH01000001">
    <property type="protein sequence ID" value="ODM08740.1"/>
    <property type="molecule type" value="Genomic_DNA"/>
</dbReference>
<feature type="transmembrane region" description="Helical" evidence="7">
    <location>
        <begin position="115"/>
        <end position="136"/>
    </location>
</feature>
<dbReference type="CDD" id="cd06261">
    <property type="entry name" value="TM_PBP2"/>
    <property type="match status" value="1"/>
</dbReference>
<comment type="caution">
    <text evidence="9">The sequence shown here is derived from an EMBL/GenBank/DDBJ whole genome shotgun (WGS) entry which is preliminary data.</text>
</comment>
<evidence type="ECO:0000256" key="3">
    <source>
        <dbReference type="ARBA" id="ARBA00022475"/>
    </source>
</evidence>
<comment type="subcellular location">
    <subcellularLocation>
        <location evidence="1 7">Cell membrane</location>
        <topology evidence="1 7">Multi-pass membrane protein</topology>
    </subcellularLocation>
</comment>
<dbReference type="InterPro" id="IPR000515">
    <property type="entry name" value="MetI-like"/>
</dbReference>
<proteinExistence type="inferred from homology"/>
<dbReference type="PROSITE" id="PS50928">
    <property type="entry name" value="ABC_TM1"/>
    <property type="match status" value="1"/>
</dbReference>
<feature type="domain" description="ABC transmembrane type-1" evidence="8">
    <location>
        <begin position="78"/>
        <end position="290"/>
    </location>
</feature>
<evidence type="ECO:0000313" key="9">
    <source>
        <dbReference type="EMBL" id="ODM08740.1"/>
    </source>
</evidence>
<evidence type="ECO:0000256" key="7">
    <source>
        <dbReference type="RuleBase" id="RU363032"/>
    </source>
</evidence>
<keyword evidence="6 7" id="KW-0472">Membrane</keyword>
<dbReference type="Proteomes" id="UP000094067">
    <property type="component" value="Unassembled WGS sequence"/>
</dbReference>
<dbReference type="GeneID" id="93302553"/>
<reference evidence="11 12" key="1">
    <citation type="submission" date="2016-07" db="EMBL/GenBank/DDBJ databases">
        <title>Characterization of isolates of Eisenbergiella tayi derived from blood cultures, using whole genome sequencing.</title>
        <authorList>
            <person name="Burdz T."/>
            <person name="Wiebe D."/>
            <person name="Huynh C."/>
            <person name="Bernard K."/>
        </authorList>
    </citation>
    <scope>NUCLEOTIDE SEQUENCE [LARGE SCALE GENOMIC DNA]</scope>
    <source>
        <strain evidence="9 11">NML 110608</strain>
        <strain evidence="10 12">NML 120489</strain>
    </source>
</reference>
<sequence>MAASGKSKKKMSLNRRNTLVGLSFILPNFIGFFIFVMIPVAFSLMLSFADWDGFNPMKFAGLDNFVAIFKDRVFRGSIWKTLYFSAFTVFFSMCASLGLAILLNQRLKGKGIFRCAIFFPYVASTVAVAAVWNSLFRDIGPINSILRALGVANPPGWTASTAWVIPALIIVNIWKNMGYFMIVYLAALQDIPESLYEAARIDGANSMQCFRGITLPMLTPSTFFVVMMLTINSFKVFDLVYLMTEGGPGNASTMMSQYIYNRAFIAWNYGESSAAAMILFLILGLLTILQFRMEKKWVSYM</sequence>
<evidence type="ECO:0000313" key="10">
    <source>
        <dbReference type="EMBL" id="ODM10844.1"/>
    </source>
</evidence>
<dbReference type="SUPFAM" id="SSF161098">
    <property type="entry name" value="MetI-like"/>
    <property type="match status" value="1"/>
</dbReference>
<evidence type="ECO:0000256" key="6">
    <source>
        <dbReference type="ARBA" id="ARBA00023136"/>
    </source>
</evidence>
<keyword evidence="2 7" id="KW-0813">Transport</keyword>
<keyword evidence="3" id="KW-1003">Cell membrane</keyword>
<dbReference type="AlphaFoldDB" id="A0A1E3AJ46"/>
<dbReference type="PANTHER" id="PTHR30193">
    <property type="entry name" value="ABC TRANSPORTER PERMEASE PROTEIN"/>
    <property type="match status" value="1"/>
</dbReference>
<evidence type="ECO:0000256" key="5">
    <source>
        <dbReference type="ARBA" id="ARBA00022989"/>
    </source>
</evidence>
<dbReference type="GO" id="GO:0055085">
    <property type="term" value="P:transmembrane transport"/>
    <property type="evidence" value="ECO:0007669"/>
    <property type="project" value="InterPro"/>
</dbReference>
<feature type="transmembrane region" description="Helical" evidence="7">
    <location>
        <begin position="156"/>
        <end position="174"/>
    </location>
</feature>
<feature type="transmembrane region" description="Helical" evidence="7">
    <location>
        <begin position="215"/>
        <end position="234"/>
    </location>
</feature>
<evidence type="ECO:0000256" key="4">
    <source>
        <dbReference type="ARBA" id="ARBA00022692"/>
    </source>
</evidence>
<keyword evidence="4 7" id="KW-0812">Transmembrane</keyword>
<dbReference type="InterPro" id="IPR035906">
    <property type="entry name" value="MetI-like_sf"/>
</dbReference>
<protein>
    <submittedName>
        <fullName evidence="9">Lactose transport system permease protein LacF</fullName>
    </submittedName>
</protein>
<dbReference type="Pfam" id="PF00528">
    <property type="entry name" value="BPD_transp_1"/>
    <property type="match status" value="1"/>
</dbReference>
<feature type="transmembrane region" description="Helical" evidence="7">
    <location>
        <begin position="82"/>
        <end position="103"/>
    </location>
</feature>
<dbReference type="EMBL" id="MCGI01000003">
    <property type="protein sequence ID" value="ODM10844.1"/>
    <property type="molecule type" value="Genomic_DNA"/>
</dbReference>
<dbReference type="RefSeq" id="WP_009251637.1">
    <property type="nucleotide sequence ID" value="NZ_BAABXS010000001.1"/>
</dbReference>
<organism evidence="9 11">
    <name type="scientific">Eisenbergiella tayi</name>
    <dbReference type="NCBI Taxonomy" id="1432052"/>
    <lineage>
        <taxon>Bacteria</taxon>
        <taxon>Bacillati</taxon>
        <taxon>Bacillota</taxon>
        <taxon>Clostridia</taxon>
        <taxon>Lachnospirales</taxon>
        <taxon>Lachnospiraceae</taxon>
        <taxon>Eisenbergiella</taxon>
    </lineage>
</organism>
<evidence type="ECO:0000256" key="2">
    <source>
        <dbReference type="ARBA" id="ARBA00022448"/>
    </source>
</evidence>
<comment type="similarity">
    <text evidence="7">Belongs to the binding-protein-dependent transport system permease family.</text>
</comment>
<gene>
    <name evidence="9" type="primary">lacF_5</name>
    <name evidence="10" type="synonym">lacF_24</name>
    <name evidence="10" type="ORF">BEH84_03273</name>
    <name evidence="9" type="ORF">BEI61_00369</name>
</gene>
<evidence type="ECO:0000313" key="12">
    <source>
        <dbReference type="Proteomes" id="UP000095003"/>
    </source>
</evidence>
<evidence type="ECO:0000313" key="11">
    <source>
        <dbReference type="Proteomes" id="UP000094067"/>
    </source>
</evidence>
<feature type="transmembrane region" description="Helical" evidence="7">
    <location>
        <begin position="274"/>
        <end position="291"/>
    </location>
</feature>
<keyword evidence="5 7" id="KW-1133">Transmembrane helix</keyword>